<accession>A0A7M7PCD0</accession>
<dbReference type="SUPFAM" id="SSF47986">
    <property type="entry name" value="DEATH domain"/>
    <property type="match status" value="1"/>
</dbReference>
<dbReference type="KEGG" id="spu:115926484"/>
<proteinExistence type="predicted"/>
<reference evidence="3" key="2">
    <citation type="submission" date="2021-01" db="UniProtKB">
        <authorList>
            <consortium name="EnsemblMetazoa"/>
        </authorList>
    </citation>
    <scope>IDENTIFICATION</scope>
</reference>
<protein>
    <recommendedName>
        <fullName evidence="2">Death domain-containing protein</fullName>
    </recommendedName>
</protein>
<evidence type="ECO:0000313" key="3">
    <source>
        <dbReference type="EnsemblMetazoa" id="XP_030847097"/>
    </source>
</evidence>
<evidence type="ECO:0000256" key="1">
    <source>
        <dbReference type="SAM" id="MobiDB-lite"/>
    </source>
</evidence>
<dbReference type="PROSITE" id="PS50017">
    <property type="entry name" value="DEATH_DOMAIN"/>
    <property type="match status" value="1"/>
</dbReference>
<dbReference type="Gene3D" id="1.10.533.10">
    <property type="entry name" value="Death Domain, Fas"/>
    <property type="match status" value="1"/>
</dbReference>
<dbReference type="InParanoid" id="A0A7M7PCD0"/>
<dbReference type="GeneID" id="115926484"/>
<dbReference type="InterPro" id="IPR011029">
    <property type="entry name" value="DEATH-like_dom_sf"/>
</dbReference>
<name>A0A7M7PCD0_STRPU</name>
<dbReference type="InterPro" id="IPR000488">
    <property type="entry name" value="Death_dom"/>
</dbReference>
<feature type="domain" description="Death" evidence="2">
    <location>
        <begin position="102"/>
        <end position="139"/>
    </location>
</feature>
<sequence length="231" mass="25256">METEPYHFAAGGSNTATSSSSEAGVQVGLKRLTTIHDPPQEHPMKGNTGGISDSSLEKLTKALMVDDYSARSLGLELGFIRTEVYQYCGYGKPKESSGILRMLRAWKRKTPEANETSGLLEALKKANLKHLADDLQEAPSTSTTKKTEPVSYGRSNTAPSSSSEADVQVGRKQSATIDDQPPLQNPMKDYTDKVPARKSHIPDLVNKVGRVYHMVFTVAKKKFEKQSKVLG</sequence>
<evidence type="ECO:0000259" key="2">
    <source>
        <dbReference type="PROSITE" id="PS50017"/>
    </source>
</evidence>
<dbReference type="EnsemblMetazoa" id="XM_030991237">
    <property type="protein sequence ID" value="XP_030847097"/>
    <property type="gene ID" value="LOC115926484"/>
</dbReference>
<dbReference type="RefSeq" id="XP_030847097.1">
    <property type="nucleotide sequence ID" value="XM_030991237.1"/>
</dbReference>
<feature type="region of interest" description="Disordered" evidence="1">
    <location>
        <begin position="133"/>
        <end position="199"/>
    </location>
</feature>
<feature type="region of interest" description="Disordered" evidence="1">
    <location>
        <begin position="1"/>
        <end position="24"/>
    </location>
</feature>
<dbReference type="Pfam" id="PF00531">
    <property type="entry name" value="Death"/>
    <property type="match status" value="1"/>
</dbReference>
<dbReference type="Proteomes" id="UP000007110">
    <property type="component" value="Unassembled WGS sequence"/>
</dbReference>
<evidence type="ECO:0000313" key="4">
    <source>
        <dbReference type="Proteomes" id="UP000007110"/>
    </source>
</evidence>
<dbReference type="AlphaFoldDB" id="A0A7M7PCD0"/>
<dbReference type="GO" id="GO:0007165">
    <property type="term" value="P:signal transduction"/>
    <property type="evidence" value="ECO:0007669"/>
    <property type="project" value="InterPro"/>
</dbReference>
<reference evidence="4" key="1">
    <citation type="submission" date="2015-02" db="EMBL/GenBank/DDBJ databases">
        <title>Genome sequencing for Strongylocentrotus purpuratus.</title>
        <authorList>
            <person name="Murali S."/>
            <person name="Liu Y."/>
            <person name="Vee V."/>
            <person name="English A."/>
            <person name="Wang M."/>
            <person name="Skinner E."/>
            <person name="Han Y."/>
            <person name="Muzny D.M."/>
            <person name="Worley K.C."/>
            <person name="Gibbs R.A."/>
        </authorList>
    </citation>
    <scope>NUCLEOTIDE SEQUENCE</scope>
</reference>
<keyword evidence="4" id="KW-1185">Reference proteome</keyword>
<organism evidence="3 4">
    <name type="scientific">Strongylocentrotus purpuratus</name>
    <name type="common">Purple sea urchin</name>
    <dbReference type="NCBI Taxonomy" id="7668"/>
    <lineage>
        <taxon>Eukaryota</taxon>
        <taxon>Metazoa</taxon>
        <taxon>Echinodermata</taxon>
        <taxon>Eleutherozoa</taxon>
        <taxon>Echinozoa</taxon>
        <taxon>Echinoidea</taxon>
        <taxon>Euechinoidea</taxon>
        <taxon>Echinacea</taxon>
        <taxon>Camarodonta</taxon>
        <taxon>Echinidea</taxon>
        <taxon>Strongylocentrotidae</taxon>
        <taxon>Strongylocentrotus</taxon>
    </lineage>
</organism>
<feature type="compositionally biased region" description="Low complexity" evidence="1">
    <location>
        <begin position="9"/>
        <end position="24"/>
    </location>
</feature>
<feature type="compositionally biased region" description="Polar residues" evidence="1">
    <location>
        <begin position="153"/>
        <end position="177"/>
    </location>
</feature>